<dbReference type="AlphaFoldDB" id="A0A1Z4EPK1"/>
<reference evidence="2" key="1">
    <citation type="submission" date="2017-06" db="EMBL/GenBank/DDBJ databases">
        <title>Complete Genome Sequence of Mycobacterium shigaense.</title>
        <authorList>
            <person name="Fukano H."/>
            <person name="Yoshida M."/>
            <person name="Kazumi Y."/>
            <person name="Ogura Y."/>
            <person name="Mitarai S."/>
            <person name="Hayashi T."/>
            <person name="Hoshino Y."/>
        </authorList>
    </citation>
    <scope>NUCLEOTIDE SEQUENCE [LARGE SCALE GENOMIC DNA]</scope>
    <source>
        <strain evidence="2">UN-152</strain>
    </source>
</reference>
<name>A0A1Z4EPK1_9MYCO</name>
<evidence type="ECO:0000313" key="1">
    <source>
        <dbReference type="EMBL" id="BAX94806.1"/>
    </source>
</evidence>
<keyword evidence="2" id="KW-1185">Reference proteome</keyword>
<accession>A0A1Z4EPK1</accession>
<dbReference type="Pfam" id="PF13559">
    <property type="entry name" value="DUF4129"/>
    <property type="match status" value="1"/>
</dbReference>
<protein>
    <submittedName>
        <fullName evidence="1">Membrane protein</fullName>
    </submittedName>
</protein>
<dbReference type="InterPro" id="IPR025403">
    <property type="entry name" value="TgpA-like_C"/>
</dbReference>
<gene>
    <name evidence="1" type="ORF">MSG_04694</name>
</gene>
<dbReference type="KEGG" id="mshg:MSG_04694"/>
<dbReference type="Proteomes" id="UP000217736">
    <property type="component" value="Chromosome"/>
</dbReference>
<evidence type="ECO:0000313" key="2">
    <source>
        <dbReference type="Proteomes" id="UP000217736"/>
    </source>
</evidence>
<sequence>MPSIDIDRDAAHQAAQTELDKPIYSKASAWQQFMDWINELVYRLLQQTSTIPGGWFTATVLLILLVIAVIVAVRIARRTMRTRRGGADYLLFEAAELTAAQHRAIAENSAAETNWAAAIRHRLRAVARQLEETGVLEPLPGRTANELATAAGAVLPHLASELSRAATTFNDVTYGQQPGTQAAYQMIVDLDDHLRSRIPGTASAAGQPVAVDSWAQVR</sequence>
<organism evidence="1 2">
    <name type="scientific">Mycobacterium shigaense</name>
    <dbReference type="NCBI Taxonomy" id="722731"/>
    <lineage>
        <taxon>Bacteria</taxon>
        <taxon>Bacillati</taxon>
        <taxon>Actinomycetota</taxon>
        <taxon>Actinomycetes</taxon>
        <taxon>Mycobacteriales</taxon>
        <taxon>Mycobacteriaceae</taxon>
        <taxon>Mycobacterium</taxon>
        <taxon>Mycobacterium simiae complex</taxon>
    </lineage>
</organism>
<dbReference type="RefSeq" id="WP_096443400.1">
    <property type="nucleotide sequence ID" value="NZ_AP018164.1"/>
</dbReference>
<proteinExistence type="predicted"/>
<dbReference type="OrthoDB" id="3389322at2"/>
<dbReference type="EMBL" id="AP018164">
    <property type="protein sequence ID" value="BAX94806.1"/>
    <property type="molecule type" value="Genomic_DNA"/>
</dbReference>